<dbReference type="SUPFAM" id="SSF47928">
    <property type="entry name" value="N-terminal domain of the delta subunit of the F1F0-ATP synthase"/>
    <property type="match status" value="1"/>
</dbReference>
<dbReference type="HAMAP" id="MF_01416">
    <property type="entry name" value="ATP_synth_delta_bact"/>
    <property type="match status" value="1"/>
</dbReference>
<evidence type="ECO:0000256" key="7">
    <source>
        <dbReference type="ARBA" id="ARBA00023310"/>
    </source>
</evidence>
<keyword evidence="5 8" id="KW-0472">Membrane</keyword>
<comment type="function">
    <text evidence="8">F(1)F(0) ATP synthase produces ATP from ADP in the presence of a proton or sodium gradient. F-type ATPases consist of two structural domains, F(1) containing the extramembraneous catalytic core and F(0) containing the membrane proton channel, linked together by a central stalk and a peripheral stalk. During catalysis, ATP synthesis in the catalytic domain of F(1) is coupled via a rotary mechanism of the central stalk subunits to proton translocation.</text>
</comment>
<evidence type="ECO:0000256" key="1">
    <source>
        <dbReference type="ARBA" id="ARBA00004370"/>
    </source>
</evidence>
<evidence type="ECO:0000313" key="9">
    <source>
        <dbReference type="EMBL" id="SDK72185.1"/>
    </source>
</evidence>
<comment type="function">
    <text evidence="8">This protein is part of the stalk that links CF(0) to CF(1). It either transmits conformational changes from CF(0) to CF(1) or is implicated in proton conduction.</text>
</comment>
<proteinExistence type="inferred from homology"/>
<dbReference type="Gene3D" id="1.10.520.20">
    <property type="entry name" value="N-terminal domain of the delta subunit of the F1F0-ATP synthase"/>
    <property type="match status" value="1"/>
</dbReference>
<dbReference type="Pfam" id="PF00213">
    <property type="entry name" value="OSCP"/>
    <property type="match status" value="1"/>
</dbReference>
<comment type="subcellular location">
    <subcellularLocation>
        <location evidence="8">Cell membrane</location>
        <topology evidence="8">Peripheral membrane protein</topology>
    </subcellularLocation>
    <subcellularLocation>
        <location evidence="1">Membrane</location>
    </subcellularLocation>
</comment>
<dbReference type="EMBL" id="FNFX01000004">
    <property type="protein sequence ID" value="SDK72185.1"/>
    <property type="molecule type" value="Genomic_DNA"/>
</dbReference>
<reference evidence="10" key="1">
    <citation type="submission" date="2016-10" db="EMBL/GenBank/DDBJ databases">
        <authorList>
            <person name="Varghese N."/>
            <person name="Submissions S."/>
        </authorList>
    </citation>
    <scope>NUCLEOTIDE SEQUENCE [LARGE SCALE GENOMIC DNA]</scope>
    <source>
        <strain evidence="10">CBMB127</strain>
    </source>
</reference>
<name>A0A1G9E806_9PROT</name>
<keyword evidence="7 8" id="KW-0066">ATP synthesis</keyword>
<dbReference type="InterPro" id="IPR026015">
    <property type="entry name" value="ATP_synth_OSCP/delta_N_sf"/>
</dbReference>
<evidence type="ECO:0000256" key="2">
    <source>
        <dbReference type="ARBA" id="ARBA00022448"/>
    </source>
</evidence>
<dbReference type="InterPro" id="IPR000711">
    <property type="entry name" value="ATPase_OSCP/dsu"/>
</dbReference>
<keyword evidence="8" id="KW-1003">Cell membrane</keyword>
<protein>
    <recommendedName>
        <fullName evidence="8">ATP synthase subunit delta</fullName>
    </recommendedName>
    <alternativeName>
        <fullName evidence="8">ATP synthase F(1) sector subunit delta</fullName>
    </alternativeName>
    <alternativeName>
        <fullName evidence="8">F-type ATPase subunit delta</fullName>
        <shortName evidence="8">F-ATPase subunit delta</shortName>
    </alternativeName>
</protein>
<dbReference type="PANTHER" id="PTHR11910">
    <property type="entry name" value="ATP SYNTHASE DELTA CHAIN"/>
    <property type="match status" value="1"/>
</dbReference>
<keyword evidence="10" id="KW-1185">Reference proteome</keyword>
<dbReference type="PRINTS" id="PR00125">
    <property type="entry name" value="ATPASEDELTA"/>
</dbReference>
<dbReference type="NCBIfam" id="TIGR01145">
    <property type="entry name" value="ATP_synt_delta"/>
    <property type="match status" value="1"/>
</dbReference>
<dbReference type="NCBIfam" id="NF004402">
    <property type="entry name" value="PRK05758.2-2"/>
    <property type="match status" value="1"/>
</dbReference>
<dbReference type="OrthoDB" id="9816221at2"/>
<gene>
    <name evidence="8" type="primary">atpH</name>
    <name evidence="9" type="ORF">SAMN05192566_2217</name>
</gene>
<keyword evidence="6 8" id="KW-0139">CF(1)</keyword>
<dbReference type="AlphaFoldDB" id="A0A1G9E806"/>
<evidence type="ECO:0000256" key="5">
    <source>
        <dbReference type="ARBA" id="ARBA00023136"/>
    </source>
</evidence>
<evidence type="ECO:0000313" key="10">
    <source>
        <dbReference type="Proteomes" id="UP000198629"/>
    </source>
</evidence>
<keyword evidence="3 8" id="KW-0375">Hydrogen ion transport</keyword>
<accession>A0A1G9E806</accession>
<dbReference type="GO" id="GO:0046933">
    <property type="term" value="F:proton-transporting ATP synthase activity, rotational mechanism"/>
    <property type="evidence" value="ECO:0007669"/>
    <property type="project" value="UniProtKB-UniRule"/>
</dbReference>
<dbReference type="Proteomes" id="UP000198629">
    <property type="component" value="Unassembled WGS sequence"/>
</dbReference>
<evidence type="ECO:0000256" key="6">
    <source>
        <dbReference type="ARBA" id="ARBA00023196"/>
    </source>
</evidence>
<dbReference type="GO" id="GO:0045259">
    <property type="term" value="C:proton-transporting ATP synthase complex"/>
    <property type="evidence" value="ECO:0007669"/>
    <property type="project" value="UniProtKB-KW"/>
</dbReference>
<organism evidence="9 10">
    <name type="scientific">Methylophilus rhizosphaerae</name>
    <dbReference type="NCBI Taxonomy" id="492660"/>
    <lineage>
        <taxon>Bacteria</taxon>
        <taxon>Pseudomonadati</taxon>
        <taxon>Pseudomonadota</taxon>
        <taxon>Betaproteobacteria</taxon>
        <taxon>Nitrosomonadales</taxon>
        <taxon>Methylophilaceae</taxon>
        <taxon>Methylophilus</taxon>
    </lineage>
</organism>
<dbReference type="GO" id="GO:0005886">
    <property type="term" value="C:plasma membrane"/>
    <property type="evidence" value="ECO:0007669"/>
    <property type="project" value="UniProtKB-SubCell"/>
</dbReference>
<sequence>MAELSTIARPYAVATYKLGKEKKALAKWSEMLAFAAAIAADAQMKTLIDNPKLNAADIEAAFLKVSGDNLNDHGQNLIKVLVEYGRLSLLPAIAEAFEALKAQDEGTLDAQIIAAAKLTAAQSKDLVKRLEAKFGKKIEASVSVDPEIIGGIKIIVGDTVIDASVQGQLQNLAYTLTA</sequence>
<keyword evidence="2 8" id="KW-0813">Transport</keyword>
<keyword evidence="4 8" id="KW-0406">Ion transport</keyword>
<evidence type="ECO:0000256" key="3">
    <source>
        <dbReference type="ARBA" id="ARBA00022781"/>
    </source>
</evidence>
<dbReference type="STRING" id="492660.SAMN05192566_2217"/>
<evidence type="ECO:0000256" key="8">
    <source>
        <dbReference type="HAMAP-Rule" id="MF_01416"/>
    </source>
</evidence>
<evidence type="ECO:0000256" key="4">
    <source>
        <dbReference type="ARBA" id="ARBA00023065"/>
    </source>
</evidence>
<comment type="similarity">
    <text evidence="8">Belongs to the ATPase delta chain family.</text>
</comment>
<dbReference type="RefSeq" id="WP_091472202.1">
    <property type="nucleotide sequence ID" value="NZ_FNFX01000004.1"/>
</dbReference>